<dbReference type="Proteomes" id="UP000532311">
    <property type="component" value="Unassembled WGS sequence"/>
</dbReference>
<reference evidence="2 3" key="1">
    <citation type="submission" date="2020-05" db="EMBL/GenBank/DDBJ databases">
        <title>Identification and distribution of gene clusters putatively required for synthesis of sphingolipid metabolism inhibitors in phylogenetically diverse species of the filamentous fungus Fusarium.</title>
        <authorList>
            <person name="Kim H.-S."/>
            <person name="Busman M."/>
            <person name="Brown D.W."/>
            <person name="Divon H."/>
            <person name="Uhlig S."/>
            <person name="Proctor R.H."/>
        </authorList>
    </citation>
    <scope>NUCLEOTIDE SEQUENCE [LARGE SCALE GENOMIC DNA]</scope>
    <source>
        <strain evidence="2 3">NRRL 26131</strain>
    </source>
</reference>
<keyword evidence="3" id="KW-1185">Reference proteome</keyword>
<name>A0A8H6D0Y9_9HYPO</name>
<accession>A0A8H6D0Y9</accession>
<evidence type="ECO:0000313" key="3">
    <source>
        <dbReference type="Proteomes" id="UP000532311"/>
    </source>
</evidence>
<gene>
    <name evidence="2" type="ORF">FGLOB1_11322</name>
</gene>
<organism evidence="2 3">
    <name type="scientific">Fusarium globosum</name>
    <dbReference type="NCBI Taxonomy" id="78864"/>
    <lineage>
        <taxon>Eukaryota</taxon>
        <taxon>Fungi</taxon>
        <taxon>Dikarya</taxon>
        <taxon>Ascomycota</taxon>
        <taxon>Pezizomycotina</taxon>
        <taxon>Sordariomycetes</taxon>
        <taxon>Hypocreomycetidae</taxon>
        <taxon>Hypocreales</taxon>
        <taxon>Nectriaceae</taxon>
        <taxon>Fusarium</taxon>
        <taxon>Fusarium fujikuroi species complex</taxon>
    </lineage>
</organism>
<proteinExistence type="predicted"/>
<evidence type="ECO:0000256" key="1">
    <source>
        <dbReference type="SAM" id="MobiDB-lite"/>
    </source>
</evidence>
<dbReference type="EMBL" id="JAAQPF010000574">
    <property type="protein sequence ID" value="KAF5699509.1"/>
    <property type="molecule type" value="Genomic_DNA"/>
</dbReference>
<comment type="caution">
    <text evidence="2">The sequence shown here is derived from an EMBL/GenBank/DDBJ whole genome shotgun (WGS) entry which is preliminary data.</text>
</comment>
<evidence type="ECO:0000313" key="2">
    <source>
        <dbReference type="EMBL" id="KAF5699509.1"/>
    </source>
</evidence>
<dbReference type="AlphaFoldDB" id="A0A8H6D0Y9"/>
<feature type="region of interest" description="Disordered" evidence="1">
    <location>
        <begin position="1"/>
        <end position="22"/>
    </location>
</feature>
<sequence>MAATHSARKSTAVDDPAPRSNAPFGYTARNIRTFSNIALGSDLACFPGVSLEQAADLDPPTFATDIDVLEALEIAYLRITKSDEKRRGTKYSIPPGKAF</sequence>
<protein>
    <submittedName>
        <fullName evidence="2">Uncharacterized protein</fullName>
    </submittedName>
</protein>